<protein>
    <submittedName>
        <fullName evidence="5">CenpB-DNA-bind-domain-containing protein</fullName>
    </submittedName>
</protein>
<dbReference type="Proteomes" id="UP000053477">
    <property type="component" value="Unassembled WGS sequence"/>
</dbReference>
<accession>A0A0H2R1H6</accession>
<dbReference type="Pfam" id="PF03221">
    <property type="entry name" value="HTH_Tnp_Tc5"/>
    <property type="match status" value="1"/>
</dbReference>
<gene>
    <name evidence="5" type="ORF">SCHPADRAFT_896150</name>
</gene>
<keyword evidence="2" id="KW-0539">Nucleus</keyword>
<feature type="domain" description="HTH CENPB-type" evidence="4">
    <location>
        <begin position="245"/>
        <end position="322"/>
    </location>
</feature>
<evidence type="ECO:0000313" key="6">
    <source>
        <dbReference type="Proteomes" id="UP000053477"/>
    </source>
</evidence>
<evidence type="ECO:0000256" key="2">
    <source>
        <dbReference type="ARBA" id="ARBA00023242"/>
    </source>
</evidence>
<dbReference type="Pfam" id="PF04218">
    <property type="entry name" value="CENP-B_N"/>
    <property type="match status" value="1"/>
</dbReference>
<dbReference type="SUPFAM" id="SSF46689">
    <property type="entry name" value="Homeodomain-like"/>
    <property type="match status" value="2"/>
</dbReference>
<dbReference type="AlphaFoldDB" id="A0A0H2R1H6"/>
<dbReference type="Gene3D" id="1.10.10.60">
    <property type="entry name" value="Homeodomain-like"/>
    <property type="match status" value="2"/>
</dbReference>
<dbReference type="InterPro" id="IPR050863">
    <property type="entry name" value="CenT-Element_Derived"/>
</dbReference>
<dbReference type="InParanoid" id="A0A0H2R1H6"/>
<reference evidence="5 6" key="1">
    <citation type="submission" date="2015-04" db="EMBL/GenBank/DDBJ databases">
        <title>Complete genome sequence of Schizopora paradoxa KUC8140, a cosmopolitan wood degrader in East Asia.</title>
        <authorList>
            <consortium name="DOE Joint Genome Institute"/>
            <person name="Min B."/>
            <person name="Park H."/>
            <person name="Jang Y."/>
            <person name="Kim J.-J."/>
            <person name="Kim K.H."/>
            <person name="Pangilinan J."/>
            <person name="Lipzen A."/>
            <person name="Riley R."/>
            <person name="Grigoriev I.V."/>
            <person name="Spatafora J.W."/>
            <person name="Choi I.-G."/>
        </authorList>
    </citation>
    <scope>NUCLEOTIDE SEQUENCE [LARGE SCALE GENOMIC DNA]</scope>
    <source>
        <strain evidence="5 6">KUC8140</strain>
    </source>
</reference>
<evidence type="ECO:0000256" key="1">
    <source>
        <dbReference type="ARBA" id="ARBA00023125"/>
    </source>
</evidence>
<dbReference type="OrthoDB" id="9909311at2759"/>
<dbReference type="GO" id="GO:0003677">
    <property type="term" value="F:DNA binding"/>
    <property type="evidence" value="ECO:0007669"/>
    <property type="project" value="UniProtKB-KW"/>
</dbReference>
<dbReference type="PANTHER" id="PTHR19303:SF70">
    <property type="entry name" value="HTH CENPB-TYPE DOMAIN-CONTAINING PROTEIN"/>
    <property type="match status" value="1"/>
</dbReference>
<keyword evidence="1" id="KW-0238">DNA-binding</keyword>
<dbReference type="STRING" id="27342.A0A0H2R1H6"/>
<dbReference type="InterPro" id="IPR007889">
    <property type="entry name" value="HTH_Psq"/>
</dbReference>
<evidence type="ECO:0000313" key="5">
    <source>
        <dbReference type="EMBL" id="KLO05570.1"/>
    </source>
</evidence>
<organism evidence="5 6">
    <name type="scientific">Schizopora paradoxa</name>
    <dbReference type="NCBI Taxonomy" id="27342"/>
    <lineage>
        <taxon>Eukaryota</taxon>
        <taxon>Fungi</taxon>
        <taxon>Dikarya</taxon>
        <taxon>Basidiomycota</taxon>
        <taxon>Agaricomycotina</taxon>
        <taxon>Agaricomycetes</taxon>
        <taxon>Hymenochaetales</taxon>
        <taxon>Schizoporaceae</taxon>
        <taxon>Schizopora</taxon>
    </lineage>
</organism>
<dbReference type="PANTHER" id="PTHR19303">
    <property type="entry name" value="TRANSPOSON"/>
    <property type="match status" value="1"/>
</dbReference>
<keyword evidence="6" id="KW-1185">Reference proteome</keyword>
<dbReference type="InterPro" id="IPR009057">
    <property type="entry name" value="Homeodomain-like_sf"/>
</dbReference>
<evidence type="ECO:0000256" key="3">
    <source>
        <dbReference type="SAM" id="MobiDB-lite"/>
    </source>
</evidence>
<dbReference type="PROSITE" id="PS51253">
    <property type="entry name" value="HTH_CENPB"/>
    <property type="match status" value="1"/>
</dbReference>
<feature type="region of interest" description="Disordered" evidence="3">
    <location>
        <begin position="339"/>
        <end position="359"/>
    </location>
</feature>
<dbReference type="GO" id="GO:0005634">
    <property type="term" value="C:nucleus"/>
    <property type="evidence" value="ECO:0007669"/>
    <property type="project" value="TreeGrafter"/>
</dbReference>
<sequence>MGNVLGSILNRDEFRIVQELFQSFGFGRLYALVRSLAKYLAQVLHGGYIYMRAVSRGQGSFAETVDHGGSLRSLVGKMRAILPISQGSSEYNNLLSVSVCQHSSLYDLPDNVLLAVSRKFQMVPHAEWLPLMYTCKLWNNLVSVLSNNALQRARRRHNVIDKVGGRVHCSGALVSDSPTLSFPSRKERKRLSFGEKKKICTQALANSDTRQEQLATKYGVDRSTVSKILKEQATWLNITPEQEFLTSRRRSTKHPEIDARLENWLDSQQRCGHDAMLRVTDAMIKAKAMEIAHSLGITEDKFKASSGWLVRFKNRHDIHEGYWQGEGSHVSSSDVTGAAQVASSDGPSLESHVTDVNEGPVHEPVTAERAVHACKFAEAFMMQQPADVFSVHELNVFRSIINKTIELQNEQA</sequence>
<dbReference type="InterPro" id="IPR006600">
    <property type="entry name" value="HTH_CenpB_DNA-bd_dom"/>
</dbReference>
<proteinExistence type="predicted"/>
<dbReference type="EMBL" id="KQ086290">
    <property type="protein sequence ID" value="KLO05570.1"/>
    <property type="molecule type" value="Genomic_DNA"/>
</dbReference>
<dbReference type="SMART" id="SM00674">
    <property type="entry name" value="CENPB"/>
    <property type="match status" value="1"/>
</dbReference>
<name>A0A0H2R1H6_9AGAM</name>
<evidence type="ECO:0000259" key="4">
    <source>
        <dbReference type="PROSITE" id="PS51253"/>
    </source>
</evidence>